<sequence>MKLPTFPIPQSSEMISAKLTNPLKLNREIQKVTKLIRTLCPALLDFSLFFLLLSPATKTGNVLESVETHCLSWMFKCCNSD</sequence>
<reference evidence="1 2" key="1">
    <citation type="submission" date="2021-07" db="EMBL/GenBank/DDBJ databases">
        <title>The Aristolochia fimbriata genome: insights into angiosperm evolution, floral development and chemical biosynthesis.</title>
        <authorList>
            <person name="Jiao Y."/>
        </authorList>
    </citation>
    <scope>NUCLEOTIDE SEQUENCE [LARGE SCALE GENOMIC DNA]</scope>
    <source>
        <strain evidence="1">IBCAS-2021</strain>
        <tissue evidence="1">Leaf</tissue>
    </source>
</reference>
<evidence type="ECO:0000313" key="1">
    <source>
        <dbReference type="EMBL" id="KAG9458715.1"/>
    </source>
</evidence>
<organism evidence="1 2">
    <name type="scientific">Aristolochia fimbriata</name>
    <name type="common">White veined hardy Dutchman's pipe vine</name>
    <dbReference type="NCBI Taxonomy" id="158543"/>
    <lineage>
        <taxon>Eukaryota</taxon>
        <taxon>Viridiplantae</taxon>
        <taxon>Streptophyta</taxon>
        <taxon>Embryophyta</taxon>
        <taxon>Tracheophyta</taxon>
        <taxon>Spermatophyta</taxon>
        <taxon>Magnoliopsida</taxon>
        <taxon>Magnoliidae</taxon>
        <taxon>Piperales</taxon>
        <taxon>Aristolochiaceae</taxon>
        <taxon>Aristolochia</taxon>
    </lineage>
</organism>
<gene>
    <name evidence="1" type="ORF">H6P81_003223</name>
</gene>
<proteinExistence type="predicted"/>
<protein>
    <submittedName>
        <fullName evidence="1">Uncharacterized protein</fullName>
    </submittedName>
</protein>
<dbReference type="EMBL" id="JAINDJ010000002">
    <property type="protein sequence ID" value="KAG9458715.1"/>
    <property type="molecule type" value="Genomic_DNA"/>
</dbReference>
<evidence type="ECO:0000313" key="2">
    <source>
        <dbReference type="Proteomes" id="UP000825729"/>
    </source>
</evidence>
<dbReference type="AlphaFoldDB" id="A0AAV7FBZ6"/>
<dbReference type="Proteomes" id="UP000825729">
    <property type="component" value="Unassembled WGS sequence"/>
</dbReference>
<comment type="caution">
    <text evidence="1">The sequence shown here is derived from an EMBL/GenBank/DDBJ whole genome shotgun (WGS) entry which is preliminary data.</text>
</comment>
<accession>A0AAV7FBZ6</accession>
<keyword evidence="2" id="KW-1185">Reference proteome</keyword>
<name>A0AAV7FBZ6_ARIFI</name>